<evidence type="ECO:0000259" key="5">
    <source>
        <dbReference type="PROSITE" id="PS50102"/>
    </source>
</evidence>
<dbReference type="InterPro" id="IPR039157">
    <property type="entry name" value="RBM18_RRM"/>
</dbReference>
<dbReference type="RefSeq" id="XP_006823947.1">
    <property type="nucleotide sequence ID" value="XM_006823884.1"/>
</dbReference>
<feature type="compositionally biased region" description="Basic residues" evidence="4">
    <location>
        <begin position="180"/>
        <end position="190"/>
    </location>
</feature>
<dbReference type="PANTHER" id="PTHR48038:SF1">
    <property type="entry name" value="RIBONUCLEOPROTEIN RB97D"/>
    <property type="match status" value="1"/>
</dbReference>
<organism evidence="6 7">
    <name type="scientific">Saccoglossus kowalevskii</name>
    <name type="common">Acorn worm</name>
    <dbReference type="NCBI Taxonomy" id="10224"/>
    <lineage>
        <taxon>Eukaryota</taxon>
        <taxon>Metazoa</taxon>
        <taxon>Hemichordata</taxon>
        <taxon>Enteropneusta</taxon>
        <taxon>Harrimaniidae</taxon>
        <taxon>Saccoglossus</taxon>
    </lineage>
</organism>
<dbReference type="InterPro" id="IPR012677">
    <property type="entry name" value="Nucleotide-bd_a/b_plait_sf"/>
</dbReference>
<evidence type="ECO:0000256" key="3">
    <source>
        <dbReference type="PROSITE-ProRule" id="PRU00176"/>
    </source>
</evidence>
<keyword evidence="3" id="KW-0694">RNA-binding</keyword>
<dbReference type="SUPFAM" id="SSF54928">
    <property type="entry name" value="RNA-binding domain, RBD"/>
    <property type="match status" value="1"/>
</dbReference>
<protein>
    <recommendedName>
        <fullName evidence="1">Probable RNA-binding protein 18</fullName>
    </recommendedName>
    <alternativeName>
        <fullName evidence="2">RNA-binding motif protein 18</fullName>
    </alternativeName>
</protein>
<dbReference type="CDD" id="cd12355">
    <property type="entry name" value="RRM_RBM18"/>
    <property type="match status" value="1"/>
</dbReference>
<dbReference type="PROSITE" id="PS50102">
    <property type="entry name" value="RRM"/>
    <property type="match status" value="1"/>
</dbReference>
<dbReference type="PANTHER" id="PTHR48038">
    <property type="entry name" value="RIBONUCLEOPROTEIN RB97D"/>
    <property type="match status" value="1"/>
</dbReference>
<dbReference type="Pfam" id="PF00076">
    <property type="entry name" value="RRM_1"/>
    <property type="match status" value="1"/>
</dbReference>
<keyword evidence="6" id="KW-1185">Reference proteome</keyword>
<feature type="domain" description="RRM" evidence="5">
    <location>
        <begin position="12"/>
        <end position="93"/>
    </location>
</feature>
<evidence type="ECO:0000256" key="2">
    <source>
        <dbReference type="ARBA" id="ARBA00030780"/>
    </source>
</evidence>
<evidence type="ECO:0000256" key="4">
    <source>
        <dbReference type="SAM" id="MobiDB-lite"/>
    </source>
</evidence>
<accession>A0ABM0MVA6</accession>
<name>A0ABM0MVA6_SACKO</name>
<evidence type="ECO:0000313" key="6">
    <source>
        <dbReference type="Proteomes" id="UP000694865"/>
    </source>
</evidence>
<evidence type="ECO:0000313" key="7">
    <source>
        <dbReference type="RefSeq" id="XP_006823947.1"/>
    </source>
</evidence>
<proteinExistence type="predicted"/>
<dbReference type="InterPro" id="IPR000504">
    <property type="entry name" value="RRM_dom"/>
</dbReference>
<dbReference type="Gene3D" id="3.30.70.330">
    <property type="match status" value="1"/>
</dbReference>
<dbReference type="InterPro" id="IPR035979">
    <property type="entry name" value="RBD_domain_sf"/>
</dbReference>
<feature type="region of interest" description="Disordered" evidence="4">
    <location>
        <begin position="146"/>
        <end position="190"/>
    </location>
</feature>
<gene>
    <name evidence="7" type="primary">LOC102808120</name>
</gene>
<feature type="compositionally biased region" description="Polar residues" evidence="4">
    <location>
        <begin position="161"/>
        <end position="175"/>
    </location>
</feature>
<sequence length="190" mass="21702">MAEATTATGGDHRLWIGNLDPRITEYQLLQILKRYGDVKEFDFLFHKSGPNVGKPRGYSFVNYSTKEEAEKAMKNLDGKLALSKKLSVCWAQPHNKNRADYGKSSKQKFPVCMGGPSVGTSQRQMSTETKIRAIEAKLNSMEKNDDEFTVFPDSGMKALMQSRTKPQGKYNNNRTDYSKGRRKPYDRKRY</sequence>
<dbReference type="GeneID" id="102808120"/>
<dbReference type="Proteomes" id="UP000694865">
    <property type="component" value="Unplaced"/>
</dbReference>
<evidence type="ECO:0000256" key="1">
    <source>
        <dbReference type="ARBA" id="ARBA00021141"/>
    </source>
</evidence>
<reference evidence="7" key="1">
    <citation type="submission" date="2025-08" db="UniProtKB">
        <authorList>
            <consortium name="RefSeq"/>
        </authorList>
    </citation>
    <scope>IDENTIFICATION</scope>
    <source>
        <tissue evidence="7">Testes</tissue>
    </source>
</reference>
<dbReference type="SMART" id="SM00360">
    <property type="entry name" value="RRM"/>
    <property type="match status" value="1"/>
</dbReference>